<dbReference type="Gene3D" id="3.90.226.10">
    <property type="entry name" value="2-enoyl-CoA Hydratase, Chain A, domain 1"/>
    <property type="match status" value="1"/>
</dbReference>
<protein>
    <submittedName>
        <fullName evidence="2">Enoyl-CoA hydratase</fullName>
    </submittedName>
</protein>
<dbReference type="EMBL" id="NHNT01000013">
    <property type="protein sequence ID" value="OUZ37792.1"/>
    <property type="molecule type" value="Genomic_DNA"/>
</dbReference>
<accession>A0ABX3ZDM3</accession>
<dbReference type="PANTHER" id="PTHR43459">
    <property type="entry name" value="ENOYL-COA HYDRATASE"/>
    <property type="match status" value="1"/>
</dbReference>
<proteinExistence type="inferred from homology"/>
<dbReference type="Pfam" id="PF00378">
    <property type="entry name" value="ECH_1"/>
    <property type="match status" value="1"/>
</dbReference>
<name>A0ABX3ZDM3_9BACL</name>
<dbReference type="PANTHER" id="PTHR43459:SF1">
    <property type="entry name" value="EG:BACN32G11.4 PROTEIN"/>
    <property type="match status" value="1"/>
</dbReference>
<dbReference type="InterPro" id="IPR029045">
    <property type="entry name" value="ClpP/crotonase-like_dom_sf"/>
</dbReference>
<dbReference type="Proteomes" id="UP000196594">
    <property type="component" value="Unassembled WGS sequence"/>
</dbReference>
<gene>
    <name evidence="2" type="ORF">CBM15_16385</name>
</gene>
<dbReference type="NCBIfam" id="NF005804">
    <property type="entry name" value="PRK07659.1"/>
    <property type="match status" value="1"/>
</dbReference>
<dbReference type="RefSeq" id="WP_087618324.1">
    <property type="nucleotide sequence ID" value="NZ_JAFBEY010000010.1"/>
</dbReference>
<dbReference type="Gene3D" id="1.10.12.10">
    <property type="entry name" value="Lyase 2-enoyl-coa Hydratase, Chain A, domain 2"/>
    <property type="match status" value="1"/>
</dbReference>
<evidence type="ECO:0000256" key="1">
    <source>
        <dbReference type="ARBA" id="ARBA00005254"/>
    </source>
</evidence>
<dbReference type="SUPFAM" id="SSF52096">
    <property type="entry name" value="ClpP/crotonase"/>
    <property type="match status" value="1"/>
</dbReference>
<dbReference type="CDD" id="cd06558">
    <property type="entry name" value="crotonase-like"/>
    <property type="match status" value="1"/>
</dbReference>
<organism evidence="2 3">
    <name type="scientific">Solibacillus kalamii</name>
    <dbReference type="NCBI Taxonomy" id="1748298"/>
    <lineage>
        <taxon>Bacteria</taxon>
        <taxon>Bacillati</taxon>
        <taxon>Bacillota</taxon>
        <taxon>Bacilli</taxon>
        <taxon>Bacillales</taxon>
        <taxon>Caryophanaceae</taxon>
        <taxon>Solibacillus</taxon>
    </lineage>
</organism>
<comment type="similarity">
    <text evidence="1">Belongs to the enoyl-CoA hydratase/isomerase family.</text>
</comment>
<reference evidence="2 3" key="1">
    <citation type="journal article" date="2017" name="Int. J. Syst. Evol. Microbiol.">
        <title>Solibacillus kalamii sp. nov., isolated from a high-efficiency particulate arrestance filter system used in the International Space Station.</title>
        <authorList>
            <person name="Checinska Sielaff A."/>
            <person name="Kumar R.M."/>
            <person name="Pal D."/>
            <person name="Mayilraj S."/>
            <person name="Venkateswaran K."/>
        </authorList>
    </citation>
    <scope>NUCLEOTIDE SEQUENCE [LARGE SCALE GENOMIC DNA]</scope>
    <source>
        <strain evidence="2 3">ISSFR-015</strain>
    </source>
</reference>
<comment type="caution">
    <text evidence="2">The sequence shown here is derived from an EMBL/GenBank/DDBJ whole genome shotgun (WGS) entry which is preliminary data.</text>
</comment>
<evidence type="ECO:0000313" key="3">
    <source>
        <dbReference type="Proteomes" id="UP000196594"/>
    </source>
</evidence>
<keyword evidence="3" id="KW-1185">Reference proteome</keyword>
<dbReference type="InterPro" id="IPR014748">
    <property type="entry name" value="Enoyl-CoA_hydra_C"/>
</dbReference>
<evidence type="ECO:0000313" key="2">
    <source>
        <dbReference type="EMBL" id="OUZ37792.1"/>
    </source>
</evidence>
<dbReference type="InterPro" id="IPR001753">
    <property type="entry name" value="Enoyl-CoA_hydra/iso"/>
</dbReference>
<sequence length="260" mass="28418">MNFETINLEIAERKATLTLNRPNAMNAMDFTMMRELAVCFEALHNEKDVQILIIRGEGRVFSAGGDVKMMVSSDDFSDFGTIMEDISRLVKAYYTLPMITIAQIHGAAAGLGFSLALGSDIIVAEQSSKLAMNFIGIGLVPDGAGHFFMKERLGTPKAKQMIWEGKVLNGNEALALGLIDYNVEDGQASVTVDQLVGKLLASPILAMIETKQILHNSNLPLLEKVLEGESAGQVKMRQTQDHLEGIQAFVGKRMPQFEGK</sequence>